<keyword evidence="1" id="KW-0812">Transmembrane</keyword>
<keyword evidence="1" id="KW-0472">Membrane</keyword>
<protein>
    <submittedName>
        <fullName evidence="2">Uncharacterized protein</fullName>
    </submittedName>
</protein>
<proteinExistence type="predicted"/>
<keyword evidence="3" id="KW-1185">Reference proteome</keyword>
<dbReference type="Proteomes" id="UP001589906">
    <property type="component" value="Unassembled WGS sequence"/>
</dbReference>
<dbReference type="EMBL" id="JBHLSW010000003">
    <property type="protein sequence ID" value="MFC0633255.1"/>
    <property type="molecule type" value="Genomic_DNA"/>
</dbReference>
<dbReference type="RefSeq" id="WP_376834936.1">
    <property type="nucleotide sequence ID" value="NZ_JBHLSW010000003.1"/>
</dbReference>
<organism evidence="2 3">
    <name type="scientific">Brevundimonas balnearis</name>
    <dbReference type="NCBI Taxonomy" id="1572858"/>
    <lineage>
        <taxon>Bacteria</taxon>
        <taxon>Pseudomonadati</taxon>
        <taxon>Pseudomonadota</taxon>
        <taxon>Alphaproteobacteria</taxon>
        <taxon>Caulobacterales</taxon>
        <taxon>Caulobacteraceae</taxon>
        <taxon>Brevundimonas</taxon>
    </lineage>
</organism>
<accession>A0ABV6R0V8</accession>
<reference evidence="2 3" key="1">
    <citation type="submission" date="2024-09" db="EMBL/GenBank/DDBJ databases">
        <authorList>
            <person name="Sun Q."/>
            <person name="Mori K."/>
        </authorList>
    </citation>
    <scope>NUCLEOTIDE SEQUENCE [LARGE SCALE GENOMIC DNA]</scope>
    <source>
        <strain evidence="2 3">NCAIM B.02621</strain>
    </source>
</reference>
<sequence>MIRSTLRNLSGPQWARWSYALIQFAGMTVAALVLCLLIICIGA</sequence>
<evidence type="ECO:0000256" key="1">
    <source>
        <dbReference type="SAM" id="Phobius"/>
    </source>
</evidence>
<keyword evidence="1" id="KW-1133">Transmembrane helix</keyword>
<feature type="transmembrane region" description="Helical" evidence="1">
    <location>
        <begin position="20"/>
        <end position="41"/>
    </location>
</feature>
<name>A0ABV6R0V8_9CAUL</name>
<evidence type="ECO:0000313" key="2">
    <source>
        <dbReference type="EMBL" id="MFC0633255.1"/>
    </source>
</evidence>
<gene>
    <name evidence="2" type="ORF">ACFFGE_05100</name>
</gene>
<evidence type="ECO:0000313" key="3">
    <source>
        <dbReference type="Proteomes" id="UP001589906"/>
    </source>
</evidence>
<comment type="caution">
    <text evidence="2">The sequence shown here is derived from an EMBL/GenBank/DDBJ whole genome shotgun (WGS) entry which is preliminary data.</text>
</comment>